<comment type="caution">
    <text evidence="5">The sequence shown here is derived from an EMBL/GenBank/DDBJ whole genome shotgun (WGS) entry which is preliminary data.</text>
</comment>
<dbReference type="InterPro" id="IPR036388">
    <property type="entry name" value="WH-like_DNA-bd_sf"/>
</dbReference>
<name>A0A8E1WE18_9HYPH</name>
<dbReference type="PANTHER" id="PTHR42756:SF1">
    <property type="entry name" value="TRANSCRIPTIONAL REPRESSOR OF EMRAB OPERON"/>
    <property type="match status" value="1"/>
</dbReference>
<proteinExistence type="predicted"/>
<feature type="domain" description="HTH marR-type" evidence="4">
    <location>
        <begin position="9"/>
        <end position="141"/>
    </location>
</feature>
<dbReference type="PANTHER" id="PTHR42756">
    <property type="entry name" value="TRANSCRIPTIONAL REGULATOR, MARR"/>
    <property type="match status" value="1"/>
</dbReference>
<dbReference type="AlphaFoldDB" id="A0A8E1WE18"/>
<dbReference type="Pfam" id="PF01047">
    <property type="entry name" value="MarR"/>
    <property type="match status" value="1"/>
</dbReference>
<evidence type="ECO:0000313" key="5">
    <source>
        <dbReference type="EMBL" id="MBB6466229.1"/>
    </source>
</evidence>
<evidence type="ECO:0000256" key="2">
    <source>
        <dbReference type="ARBA" id="ARBA00023125"/>
    </source>
</evidence>
<dbReference type="InterPro" id="IPR023187">
    <property type="entry name" value="Tscrpt_reg_MarR-type_CS"/>
</dbReference>
<dbReference type="GO" id="GO:0003700">
    <property type="term" value="F:DNA-binding transcription factor activity"/>
    <property type="evidence" value="ECO:0007669"/>
    <property type="project" value="InterPro"/>
</dbReference>
<dbReference type="SMART" id="SM00347">
    <property type="entry name" value="HTH_MARR"/>
    <property type="match status" value="1"/>
</dbReference>
<evidence type="ECO:0000313" key="6">
    <source>
        <dbReference type="Proteomes" id="UP000532373"/>
    </source>
</evidence>
<dbReference type="InterPro" id="IPR036390">
    <property type="entry name" value="WH_DNA-bd_sf"/>
</dbReference>
<keyword evidence="3" id="KW-0804">Transcription</keyword>
<keyword evidence="2 5" id="KW-0238">DNA-binding</keyword>
<gene>
    <name evidence="5" type="ORF">HNQ96_002094</name>
</gene>
<dbReference type="PROSITE" id="PS50995">
    <property type="entry name" value="HTH_MARR_2"/>
    <property type="match status" value="1"/>
</dbReference>
<reference evidence="5 6" key="1">
    <citation type="submission" date="2020-08" db="EMBL/GenBank/DDBJ databases">
        <title>Genomic Encyclopedia of Type Strains, Phase IV (KMG-IV): sequencing the most valuable type-strain genomes for metagenomic binning, comparative biology and taxonomic classification.</title>
        <authorList>
            <person name="Goeker M."/>
        </authorList>
    </citation>
    <scope>NUCLEOTIDE SEQUENCE [LARGE SCALE GENOMIC DNA]</scope>
    <source>
        <strain evidence="5 6">DSM 17454</strain>
    </source>
</reference>
<evidence type="ECO:0000259" key="4">
    <source>
        <dbReference type="PROSITE" id="PS50995"/>
    </source>
</evidence>
<dbReference type="PRINTS" id="PR00598">
    <property type="entry name" value="HTHMARR"/>
</dbReference>
<dbReference type="Gene3D" id="1.10.10.10">
    <property type="entry name" value="Winged helix-like DNA-binding domain superfamily/Winged helix DNA-binding domain"/>
    <property type="match status" value="1"/>
</dbReference>
<protein>
    <submittedName>
        <fullName evidence="5">DNA-binding MarR family transcriptional regulator</fullName>
    </submittedName>
</protein>
<dbReference type="InterPro" id="IPR000835">
    <property type="entry name" value="HTH_MarR-typ"/>
</dbReference>
<keyword evidence="1" id="KW-0805">Transcription regulation</keyword>
<evidence type="ECO:0000256" key="1">
    <source>
        <dbReference type="ARBA" id="ARBA00023015"/>
    </source>
</evidence>
<dbReference type="EMBL" id="JACHGI010000003">
    <property type="protein sequence ID" value="MBB6466229.1"/>
    <property type="molecule type" value="Genomic_DNA"/>
</dbReference>
<sequence>MQLMKNEGIDRLGFLIHDAARLMRRNFEQRGSEFGLSAAQWRLLVRLVKEEGVAQARLAELLEIEPISVSRLLDRMEEGGWIERRQGSSDRRVRMIFPTGKALEAFSKVKAVAGEVYERALEGLSDEERLATVHGLRTIVDNLSAGEPADANCLRETKK</sequence>
<evidence type="ECO:0000256" key="3">
    <source>
        <dbReference type="ARBA" id="ARBA00023163"/>
    </source>
</evidence>
<dbReference type="GO" id="GO:0003677">
    <property type="term" value="F:DNA binding"/>
    <property type="evidence" value="ECO:0007669"/>
    <property type="project" value="UniProtKB-KW"/>
</dbReference>
<accession>A0A8E1WE18</accession>
<organism evidence="5 6">
    <name type="scientific">Aminobacter carboxidus</name>
    <dbReference type="NCBI Taxonomy" id="376165"/>
    <lineage>
        <taxon>Bacteria</taxon>
        <taxon>Pseudomonadati</taxon>
        <taxon>Pseudomonadota</taxon>
        <taxon>Alphaproteobacteria</taxon>
        <taxon>Hyphomicrobiales</taxon>
        <taxon>Phyllobacteriaceae</taxon>
        <taxon>Aminobacter</taxon>
    </lineage>
</organism>
<dbReference type="PROSITE" id="PS01117">
    <property type="entry name" value="HTH_MARR_1"/>
    <property type="match status" value="1"/>
</dbReference>
<dbReference type="SUPFAM" id="SSF46785">
    <property type="entry name" value="Winged helix' DNA-binding domain"/>
    <property type="match status" value="1"/>
</dbReference>
<dbReference type="Proteomes" id="UP000532373">
    <property type="component" value="Unassembled WGS sequence"/>
</dbReference>